<reference evidence="1 2" key="1">
    <citation type="journal article" date="2022" name="Hortic Res">
        <title>A haplotype resolved chromosomal level avocado genome allows analysis of novel avocado genes.</title>
        <authorList>
            <person name="Nath O."/>
            <person name="Fletcher S.J."/>
            <person name="Hayward A."/>
            <person name="Shaw L.M."/>
            <person name="Masouleh A.K."/>
            <person name="Furtado A."/>
            <person name="Henry R.J."/>
            <person name="Mitter N."/>
        </authorList>
    </citation>
    <scope>NUCLEOTIDE SEQUENCE [LARGE SCALE GENOMIC DNA]</scope>
    <source>
        <strain evidence="2">cv. Hass</strain>
    </source>
</reference>
<proteinExistence type="predicted"/>
<sequence>MASAQVLPNAAGSSRKQGHLEAGKRRLEEFRKKKAEERAKKVASTGQLQSSGFSQPEKFPKESSTSTLYDSDGAISERDGISSTQLSGPVTIPDSKKINASQIVELNSSNVTSAGISALSKSTVYVDPVEKSSSYQEPKWPDGSSFPGSDYGYYSQWREETKNKLSSFTGTESEPINRDEPVSLDTVHTYPHVDENIHQPSDSLYEARPVNSLQEYPVKDPGRTNFSLASNFLDSTSSKTNLTQSAPRVDVHVDGDMDINSSRVSMVAGEVLSSYHYPKVDSAGWQTSEYFSSGSSLNAKSSSDRGPLHSTISEVGIRRSRPSFLDSLNVSRVSSLSNLPFTELDKSEHVIPLRSSKVQNEEIFASSTSQPSFAEPDTAEPLVKLRTPTILSAEMHSVSPSVSIINDEIPRLNVQDDSMQRKHEFPSFKKDDDFAALEQHIEDLTQEKFSLQRALEASRVLAESLAVENSSLTDSFNQQGAVVNQLKSDMERLQEEIRNQLSALESVKMEYAHAQLECSAADERAKLLAAEVIGLEEKALRLKSNGLKLERELENSNAEINSYKRKVSSLQKERQDFQSTISALQEEKKLLQSKLRKASGNGKAVTTKALAATTTNVSTSTDDLVLDPVDSNSRIEVGTISNGATNDTVASESAALPSDMTTIPLPQERREFHIPDASGSIPPDQLRMVGNINLLISELAAEKEELVRALSLETSSSSKLKDLNKDLSQKLEAQTQRLELLTAQRMANENLPTRPAESNIMLDGTQYADEGDEVVERVLGWIMKLFPGGPTKRRTSKLL</sequence>
<dbReference type="Proteomes" id="UP001234297">
    <property type="component" value="Chromosome 9"/>
</dbReference>
<comment type="caution">
    <text evidence="1">The sequence shown here is derived from an EMBL/GenBank/DDBJ whole genome shotgun (WGS) entry which is preliminary data.</text>
</comment>
<organism evidence="1 2">
    <name type="scientific">Persea americana</name>
    <name type="common">Avocado</name>
    <dbReference type="NCBI Taxonomy" id="3435"/>
    <lineage>
        <taxon>Eukaryota</taxon>
        <taxon>Viridiplantae</taxon>
        <taxon>Streptophyta</taxon>
        <taxon>Embryophyta</taxon>
        <taxon>Tracheophyta</taxon>
        <taxon>Spermatophyta</taxon>
        <taxon>Magnoliopsida</taxon>
        <taxon>Magnoliidae</taxon>
        <taxon>Laurales</taxon>
        <taxon>Lauraceae</taxon>
        <taxon>Persea</taxon>
    </lineage>
</organism>
<gene>
    <name evidence="1" type="ORF">MRB53_028284</name>
</gene>
<evidence type="ECO:0000313" key="1">
    <source>
        <dbReference type="EMBL" id="KAJ8619755.1"/>
    </source>
</evidence>
<dbReference type="EMBL" id="CM056817">
    <property type="protein sequence ID" value="KAJ8619755.1"/>
    <property type="molecule type" value="Genomic_DNA"/>
</dbReference>
<name>A0ACC2KF33_PERAE</name>
<accession>A0ACC2KF33</accession>
<keyword evidence="2" id="KW-1185">Reference proteome</keyword>
<evidence type="ECO:0000313" key="2">
    <source>
        <dbReference type="Proteomes" id="UP001234297"/>
    </source>
</evidence>
<protein>
    <submittedName>
        <fullName evidence="1">Uncharacterized protein</fullName>
    </submittedName>
</protein>